<evidence type="ECO:0000256" key="6">
    <source>
        <dbReference type="SAM" id="SignalP"/>
    </source>
</evidence>
<dbReference type="CDD" id="cd01146">
    <property type="entry name" value="FhuD"/>
    <property type="match status" value="1"/>
</dbReference>
<dbReference type="InterPro" id="IPR051313">
    <property type="entry name" value="Bact_iron-sidero_bind"/>
</dbReference>
<dbReference type="RefSeq" id="WP_202956515.1">
    <property type="nucleotide sequence ID" value="NZ_JAPCID010000088.1"/>
</dbReference>
<feature type="domain" description="Fe/B12 periplasmic-binding" evidence="7">
    <location>
        <begin position="65"/>
        <end position="336"/>
    </location>
</feature>
<dbReference type="Gene3D" id="3.40.50.1980">
    <property type="entry name" value="Nitrogenase molybdenum iron protein domain"/>
    <property type="match status" value="2"/>
</dbReference>
<keyword evidence="3" id="KW-0813">Transport</keyword>
<evidence type="ECO:0000256" key="4">
    <source>
        <dbReference type="ARBA" id="ARBA00022729"/>
    </source>
</evidence>
<proteinExistence type="inferred from homology"/>
<dbReference type="PROSITE" id="PS51257">
    <property type="entry name" value="PROKAR_LIPOPROTEIN"/>
    <property type="match status" value="1"/>
</dbReference>
<evidence type="ECO:0000256" key="2">
    <source>
        <dbReference type="ARBA" id="ARBA00008814"/>
    </source>
</evidence>
<sequence length="349" mass="37558">MRLTALLAALLCGLFLAACGSDDESTSTSGSSAPAKQEGGAESGAFPVTIEHKYGSTTIEKQPERVVVVGLREQDALLALGVVPVATTEWFGKHPGAIFPWATDELGSAKPPTVLTNTDGTQIEKVAAQRPDLIIGVYSGLTQKEYDALSNLAPVVAQPKDKVDYGSTWQEEQLTVGKAVGQPEKAQQLVDEAEKLIADNAAEHPEFKGKSAANVSDYQGIFVYGPQDVRTYMLEALGFTYPQELRDAFADEFGGQLSDEKVDAIDVDTLVWFADGDRGVDGLKNDPVYSKLRVRKQERDVFILEKDRVYEAISFPSVLSMPTLMKELVPRLAAAVDGDPSTSTDQAAG</sequence>
<feature type="region of interest" description="Disordered" evidence="5">
    <location>
        <begin position="24"/>
        <end position="44"/>
    </location>
</feature>
<evidence type="ECO:0000313" key="8">
    <source>
        <dbReference type="EMBL" id="MDA0142407.1"/>
    </source>
</evidence>
<dbReference type="InterPro" id="IPR002491">
    <property type="entry name" value="ABC_transptr_periplasmic_BD"/>
</dbReference>
<keyword evidence="4 6" id="KW-0732">Signal</keyword>
<dbReference type="PROSITE" id="PS50983">
    <property type="entry name" value="FE_B12_PBP"/>
    <property type="match status" value="1"/>
</dbReference>
<gene>
    <name evidence="8" type="ORF">OJ962_33290</name>
</gene>
<accession>A0ABT4RV01</accession>
<comment type="caution">
    <text evidence="8">The sequence shown here is derived from an EMBL/GenBank/DDBJ whole genome shotgun (WGS) entry which is preliminary data.</text>
</comment>
<evidence type="ECO:0000256" key="3">
    <source>
        <dbReference type="ARBA" id="ARBA00022448"/>
    </source>
</evidence>
<dbReference type="Pfam" id="PF01497">
    <property type="entry name" value="Peripla_BP_2"/>
    <property type="match status" value="1"/>
</dbReference>
<evidence type="ECO:0000256" key="5">
    <source>
        <dbReference type="SAM" id="MobiDB-lite"/>
    </source>
</evidence>
<feature type="signal peptide" evidence="6">
    <location>
        <begin position="1"/>
        <end position="17"/>
    </location>
</feature>
<evidence type="ECO:0000259" key="7">
    <source>
        <dbReference type="PROSITE" id="PS50983"/>
    </source>
</evidence>
<reference evidence="8" key="1">
    <citation type="submission" date="2022-10" db="EMBL/GenBank/DDBJ databases">
        <title>The WGS of Solirubrobacter sp. CPCC 204708.</title>
        <authorList>
            <person name="Jiang Z."/>
        </authorList>
    </citation>
    <scope>NUCLEOTIDE SEQUENCE</scope>
    <source>
        <strain evidence="8">CPCC 204708</strain>
    </source>
</reference>
<organism evidence="8 9">
    <name type="scientific">Solirubrobacter deserti</name>
    <dbReference type="NCBI Taxonomy" id="2282478"/>
    <lineage>
        <taxon>Bacteria</taxon>
        <taxon>Bacillati</taxon>
        <taxon>Actinomycetota</taxon>
        <taxon>Thermoleophilia</taxon>
        <taxon>Solirubrobacterales</taxon>
        <taxon>Solirubrobacteraceae</taxon>
        <taxon>Solirubrobacter</taxon>
    </lineage>
</organism>
<evidence type="ECO:0000256" key="1">
    <source>
        <dbReference type="ARBA" id="ARBA00004196"/>
    </source>
</evidence>
<dbReference type="PANTHER" id="PTHR30532:SF24">
    <property type="entry name" value="FERRIC ENTEROBACTIN-BINDING PERIPLASMIC PROTEIN FEPB"/>
    <property type="match status" value="1"/>
</dbReference>
<dbReference type="SUPFAM" id="SSF53807">
    <property type="entry name" value="Helical backbone' metal receptor"/>
    <property type="match status" value="1"/>
</dbReference>
<dbReference type="EMBL" id="JAPCID010000088">
    <property type="protein sequence ID" value="MDA0142407.1"/>
    <property type="molecule type" value="Genomic_DNA"/>
</dbReference>
<comment type="similarity">
    <text evidence="2">Belongs to the bacterial solute-binding protein 8 family.</text>
</comment>
<feature type="chain" id="PRO_5047137215" evidence="6">
    <location>
        <begin position="18"/>
        <end position="349"/>
    </location>
</feature>
<name>A0ABT4RV01_9ACTN</name>
<protein>
    <submittedName>
        <fullName evidence="8">Iron-siderophore ABC transporter substrate-binding protein</fullName>
    </submittedName>
</protein>
<dbReference type="Proteomes" id="UP001147700">
    <property type="component" value="Unassembled WGS sequence"/>
</dbReference>
<keyword evidence="9" id="KW-1185">Reference proteome</keyword>
<evidence type="ECO:0000313" key="9">
    <source>
        <dbReference type="Proteomes" id="UP001147700"/>
    </source>
</evidence>
<dbReference type="PANTHER" id="PTHR30532">
    <property type="entry name" value="IRON III DICITRATE-BINDING PERIPLASMIC PROTEIN"/>
    <property type="match status" value="1"/>
</dbReference>
<comment type="subcellular location">
    <subcellularLocation>
        <location evidence="1">Cell envelope</location>
    </subcellularLocation>
</comment>